<dbReference type="GO" id="GO:0000796">
    <property type="term" value="C:condensin complex"/>
    <property type="evidence" value="ECO:0000318"/>
    <property type="project" value="GO_Central"/>
</dbReference>
<keyword evidence="6" id="KW-0226">DNA condensation</keyword>
<keyword evidence="5 9" id="KW-0175">Coiled coil</keyword>
<dbReference type="Gene3D" id="3.40.50.300">
    <property type="entry name" value="P-loop containing nucleotide triphosphate hydrolases"/>
    <property type="match status" value="2"/>
</dbReference>
<evidence type="ECO:0000256" key="5">
    <source>
        <dbReference type="ARBA" id="ARBA00023054"/>
    </source>
</evidence>
<dbReference type="OrthoDB" id="5575062at2759"/>
<dbReference type="Gene3D" id="3.30.70.1620">
    <property type="match status" value="1"/>
</dbReference>
<dbReference type="KEGG" id="ptm:GSPATT00019114001"/>
<dbReference type="eggNOG" id="KOG0996">
    <property type="taxonomic scope" value="Eukaryota"/>
</dbReference>
<evidence type="ECO:0000256" key="8">
    <source>
        <dbReference type="PIRNR" id="PIRNR005719"/>
    </source>
</evidence>
<evidence type="ECO:0000256" key="4">
    <source>
        <dbReference type="ARBA" id="ARBA00022840"/>
    </source>
</evidence>
<dbReference type="PANTHER" id="PTHR18937:SF172">
    <property type="entry name" value="STRUCTURAL MAINTENANCE OF CHROMOSOMES PROTEIN"/>
    <property type="match status" value="1"/>
</dbReference>
<dbReference type="Pfam" id="PF06470">
    <property type="entry name" value="SMC_hinge"/>
    <property type="match status" value="1"/>
</dbReference>
<protein>
    <recommendedName>
        <fullName evidence="8">Structural maintenance of chromosomes protein</fullName>
    </recommendedName>
</protein>
<dbReference type="Proteomes" id="UP000000600">
    <property type="component" value="Unassembled WGS sequence"/>
</dbReference>
<evidence type="ECO:0000256" key="3">
    <source>
        <dbReference type="ARBA" id="ARBA00022741"/>
    </source>
</evidence>
<name>A0DPG5_PARTE</name>
<dbReference type="GO" id="GO:0005524">
    <property type="term" value="F:ATP binding"/>
    <property type="evidence" value="ECO:0007669"/>
    <property type="project" value="UniProtKB-KW"/>
</dbReference>
<dbReference type="STRING" id="5888.A0DPG5"/>
<keyword evidence="13" id="KW-1185">Reference proteome</keyword>
<keyword evidence="3" id="KW-0547">Nucleotide-binding</keyword>
<dbReference type="InParanoid" id="A0DPG5"/>
<dbReference type="EMBL" id="CT868529">
    <property type="protein sequence ID" value="CAK84932.1"/>
    <property type="molecule type" value="Genomic_DNA"/>
</dbReference>
<dbReference type="OMA" id="KTWKQIS"/>
<dbReference type="GO" id="GO:0005634">
    <property type="term" value="C:nucleus"/>
    <property type="evidence" value="ECO:0007669"/>
    <property type="project" value="UniProtKB-SubCell"/>
</dbReference>
<dbReference type="SUPFAM" id="SSF75553">
    <property type="entry name" value="Smc hinge domain"/>
    <property type="match status" value="1"/>
</dbReference>
<dbReference type="SMART" id="SM00968">
    <property type="entry name" value="SMC_hinge"/>
    <property type="match status" value="1"/>
</dbReference>
<dbReference type="PIRSF" id="PIRSF005719">
    <property type="entry name" value="SMC"/>
    <property type="match status" value="1"/>
</dbReference>
<keyword evidence="4" id="KW-0067">ATP-binding</keyword>
<feature type="domain" description="SMC hinge" evidence="11">
    <location>
        <begin position="502"/>
        <end position="619"/>
    </location>
</feature>
<feature type="coiled-coil region" evidence="9">
    <location>
        <begin position="822"/>
        <end position="877"/>
    </location>
</feature>
<keyword evidence="7 8" id="KW-0539">Nucleus</keyword>
<evidence type="ECO:0000256" key="10">
    <source>
        <dbReference type="SAM" id="MobiDB-lite"/>
    </source>
</evidence>
<feature type="region of interest" description="Disordered" evidence="10">
    <location>
        <begin position="460"/>
        <end position="482"/>
    </location>
</feature>
<evidence type="ECO:0000256" key="1">
    <source>
        <dbReference type="ARBA" id="ARBA00004123"/>
    </source>
</evidence>
<evidence type="ECO:0000259" key="11">
    <source>
        <dbReference type="SMART" id="SM00968"/>
    </source>
</evidence>
<dbReference type="InterPro" id="IPR010935">
    <property type="entry name" value="SMC_hinge"/>
</dbReference>
<evidence type="ECO:0000256" key="6">
    <source>
        <dbReference type="ARBA" id="ARBA00023067"/>
    </source>
</evidence>
<evidence type="ECO:0000256" key="9">
    <source>
        <dbReference type="SAM" id="Coils"/>
    </source>
</evidence>
<feature type="coiled-coil region" evidence="9">
    <location>
        <begin position="664"/>
        <end position="764"/>
    </location>
</feature>
<dbReference type="Pfam" id="PF02463">
    <property type="entry name" value="SMC_N"/>
    <property type="match status" value="1"/>
</dbReference>
<evidence type="ECO:0000256" key="7">
    <source>
        <dbReference type="ARBA" id="ARBA00023242"/>
    </source>
</evidence>
<dbReference type="RefSeq" id="XP_001452329.1">
    <property type="nucleotide sequence ID" value="XM_001452292.1"/>
</dbReference>
<evidence type="ECO:0000256" key="2">
    <source>
        <dbReference type="ARBA" id="ARBA00006005"/>
    </source>
</evidence>
<proteinExistence type="inferred from homology"/>
<dbReference type="InterPro" id="IPR036277">
    <property type="entry name" value="SMC_hinge_sf"/>
</dbReference>
<dbReference type="GO" id="GO:0016887">
    <property type="term" value="F:ATP hydrolysis activity"/>
    <property type="evidence" value="ECO:0007669"/>
    <property type="project" value="InterPro"/>
</dbReference>
<dbReference type="PANTHER" id="PTHR18937">
    <property type="entry name" value="STRUCTURAL MAINTENANCE OF CHROMOSOMES SMC FAMILY MEMBER"/>
    <property type="match status" value="1"/>
</dbReference>
<dbReference type="AlphaFoldDB" id="A0DPG5"/>
<comment type="subcellular location">
    <subcellularLocation>
        <location evidence="1 8">Nucleus</location>
    </subcellularLocation>
</comment>
<dbReference type="InterPro" id="IPR027417">
    <property type="entry name" value="P-loop_NTPase"/>
</dbReference>
<sequence>MIENMIKEVILENFKSYYGEHRIICGSHFNSIIGPNGSGKSNFIDAIQFVFGKRATSMRCKTVSQLISAGMSECRVEVVFEGFVLKRTIRGNTTEVYIDNEPVKQAKLHQYLKSKNIDATNKFIILQGEVESISMMKPKSGNFEQPGLLEYIEEEYQKEQMEESFKKKQISQSRYFESQEKANIAQHTLNEIKGMVDLAEFVKSVYSRIFRVQLCQIEILKKEQILCQLEDEIMNENAEILLQTECRQRQMDDLKILRGEKDRIDQEIKDNENQQKIINLEINSINNKYDQNEELECQLNINKLQKQIDDLIKEKELLEQDQRKFEQMIPEKQNKVDKIEKEKNIAETHYNKLKTDLKVESRFLMKQKEELEQKLKPFNKQIHDLQVQLEKLQLEKERTSKSPDEFLNQLDQFDKKTAQLQIQIEQINSYIERQLDLQSLIRDSKDKTLKELSERKAEEKRLTNDIAQKQERLDQNNEDRKEKNQYSTVLRALIRASQAGQLKICGRLGDLGTIDPKYECAITTACPGLDGIVVENDQDAVDCINFLKQNQIGRALFIPINKVPDNVIQFMERPFKPLDKTLRLFDLINFKDTKYRGVFYNLLRDTLVVDNIEIARDIGIGQRKRVVTLDGKLVEQSGVMSGGPEQRKGGMSSKFYEELSNDQREQLIRERNLLKERLDQTKFEILALEKKLRETLSDEEMVNSKHKQRLVDKNMLQEQINDNKKQMEILQIQYQECHYNQQKNQEVKKEIEVVQREIEKIQNKICLDQQDLQAIDDKLKEIANQDLNSAKDMFSNYTQTFETYQQELLKVITQKTITGKKIVQNTQNIQLEAENLERLKDQLKRIQDKKYQDSNVVEGHKQQLHRLQSSLNVVKAQQAIFSKQIDDLVKTITSINTVIEETEDKKQAFILKKNIEKQDQDKNRTKQKELIEEHKEYFLAFNSDSGNPNLFFQTHQDNIFCQQLLTEIQKVRNEYYQKFREFFIPAGIEEFLPEQIPKDIQLIKDASKLFAKQQNLIDIYTELGTSDNKNKDKNLMKIFMDRSIDYEIKLKRAKDDEINFQQEKSRNEDLFQERKIQFAKTLKNVELKLQEIYKHLSMGGEAEIKVIDELEIFKEGLQFMVKPPNKTWKQISKLSGGEKTLASLSLMLAIHFYRPTPIYILDEIDAALDFKNVKIVAEFLDKIDSQFIIVSLRTNMFEKATNLIGLYMRDTHHSTEVIQLEV</sequence>
<reference evidence="12 13" key="1">
    <citation type="journal article" date="2006" name="Nature">
        <title>Global trends of whole-genome duplications revealed by the ciliate Paramecium tetraurelia.</title>
        <authorList>
            <consortium name="Genoscope"/>
            <person name="Aury J.-M."/>
            <person name="Jaillon O."/>
            <person name="Duret L."/>
            <person name="Noel B."/>
            <person name="Jubin C."/>
            <person name="Porcel B.M."/>
            <person name="Segurens B."/>
            <person name="Daubin V."/>
            <person name="Anthouard V."/>
            <person name="Aiach N."/>
            <person name="Arnaiz O."/>
            <person name="Billaut A."/>
            <person name="Beisson J."/>
            <person name="Blanc I."/>
            <person name="Bouhouche K."/>
            <person name="Camara F."/>
            <person name="Duharcourt S."/>
            <person name="Guigo R."/>
            <person name="Gogendeau D."/>
            <person name="Katinka M."/>
            <person name="Keller A.-M."/>
            <person name="Kissmehl R."/>
            <person name="Klotz C."/>
            <person name="Koll F."/>
            <person name="Le Moue A."/>
            <person name="Lepere C."/>
            <person name="Malinsky S."/>
            <person name="Nowacki M."/>
            <person name="Nowak J.K."/>
            <person name="Plattner H."/>
            <person name="Poulain J."/>
            <person name="Ruiz F."/>
            <person name="Serrano V."/>
            <person name="Zagulski M."/>
            <person name="Dessen P."/>
            <person name="Betermier M."/>
            <person name="Weissenbach J."/>
            <person name="Scarpelli C."/>
            <person name="Schachter V."/>
            <person name="Sperling L."/>
            <person name="Meyer E."/>
            <person name="Cohen J."/>
            <person name="Wincker P."/>
        </authorList>
    </citation>
    <scope>NUCLEOTIDE SEQUENCE [LARGE SCALE GENOMIC DNA]</scope>
    <source>
        <strain evidence="12 13">Stock d4-2</strain>
    </source>
</reference>
<evidence type="ECO:0000313" key="12">
    <source>
        <dbReference type="EMBL" id="CAK84932.1"/>
    </source>
</evidence>
<dbReference type="InterPro" id="IPR024704">
    <property type="entry name" value="SMC"/>
</dbReference>
<comment type="similarity">
    <text evidence="2">Belongs to the SMC family. SMC4 subfamily.</text>
</comment>
<gene>
    <name evidence="12" type="ORF">GSPATT00019114001</name>
</gene>
<dbReference type="GO" id="GO:0007076">
    <property type="term" value="P:mitotic chromosome condensation"/>
    <property type="evidence" value="ECO:0000318"/>
    <property type="project" value="GO_Central"/>
</dbReference>
<dbReference type="Gene3D" id="1.20.1060.20">
    <property type="match status" value="1"/>
</dbReference>
<organism evidence="12 13">
    <name type="scientific">Paramecium tetraurelia</name>
    <dbReference type="NCBI Taxonomy" id="5888"/>
    <lineage>
        <taxon>Eukaryota</taxon>
        <taxon>Sar</taxon>
        <taxon>Alveolata</taxon>
        <taxon>Ciliophora</taxon>
        <taxon>Intramacronucleata</taxon>
        <taxon>Oligohymenophorea</taxon>
        <taxon>Peniculida</taxon>
        <taxon>Parameciidae</taxon>
        <taxon>Paramecium</taxon>
    </lineage>
</organism>
<feature type="coiled-coil region" evidence="9">
    <location>
        <begin position="254"/>
        <end position="402"/>
    </location>
</feature>
<accession>A0DPG5</accession>
<dbReference type="GeneID" id="5038114"/>
<evidence type="ECO:0000313" key="13">
    <source>
        <dbReference type="Proteomes" id="UP000000600"/>
    </source>
</evidence>
<dbReference type="SUPFAM" id="SSF52540">
    <property type="entry name" value="P-loop containing nucleoside triphosphate hydrolases"/>
    <property type="match status" value="1"/>
</dbReference>
<dbReference type="InterPro" id="IPR003395">
    <property type="entry name" value="RecF/RecN/SMC_N"/>
</dbReference>
<dbReference type="HOGENOM" id="CLU_001042_4_1_1"/>